<evidence type="ECO:0000313" key="4">
    <source>
        <dbReference type="EMBL" id="CAH0400912.1"/>
    </source>
</evidence>
<organism evidence="4 5">
    <name type="scientific">Chilo suppressalis</name>
    <name type="common">Asiatic rice borer moth</name>
    <dbReference type="NCBI Taxonomy" id="168631"/>
    <lineage>
        <taxon>Eukaryota</taxon>
        <taxon>Metazoa</taxon>
        <taxon>Ecdysozoa</taxon>
        <taxon>Arthropoda</taxon>
        <taxon>Hexapoda</taxon>
        <taxon>Insecta</taxon>
        <taxon>Pterygota</taxon>
        <taxon>Neoptera</taxon>
        <taxon>Endopterygota</taxon>
        <taxon>Lepidoptera</taxon>
        <taxon>Glossata</taxon>
        <taxon>Ditrysia</taxon>
        <taxon>Pyraloidea</taxon>
        <taxon>Crambidae</taxon>
        <taxon>Crambinae</taxon>
        <taxon>Chilo</taxon>
    </lineage>
</organism>
<evidence type="ECO:0000256" key="2">
    <source>
        <dbReference type="SAM" id="SignalP"/>
    </source>
</evidence>
<evidence type="ECO:0000313" key="5">
    <source>
        <dbReference type="Proteomes" id="UP001153292"/>
    </source>
</evidence>
<dbReference type="Pfam" id="PF01826">
    <property type="entry name" value="TIL"/>
    <property type="match status" value="1"/>
</dbReference>
<dbReference type="SUPFAM" id="SSF57567">
    <property type="entry name" value="Serine protease inhibitors"/>
    <property type="match status" value="1"/>
</dbReference>
<proteinExistence type="predicted"/>
<name>A0ABN8AXA8_CHISP</name>
<keyword evidence="2" id="KW-0732">Signal</keyword>
<dbReference type="EMBL" id="OU963911">
    <property type="protein sequence ID" value="CAH0400912.1"/>
    <property type="molecule type" value="Genomic_DNA"/>
</dbReference>
<evidence type="ECO:0000259" key="3">
    <source>
        <dbReference type="Pfam" id="PF01826"/>
    </source>
</evidence>
<dbReference type="InterPro" id="IPR036084">
    <property type="entry name" value="Ser_inhib-like_sf"/>
</dbReference>
<feature type="chain" id="PRO_5046492407" description="TIL domain-containing protein" evidence="2">
    <location>
        <begin position="21"/>
        <end position="186"/>
    </location>
</feature>
<dbReference type="Gene3D" id="2.10.25.10">
    <property type="entry name" value="Laminin"/>
    <property type="match status" value="1"/>
</dbReference>
<gene>
    <name evidence="4" type="ORF">CHILSU_LOCUS4120</name>
</gene>
<feature type="signal peptide" evidence="2">
    <location>
        <begin position="1"/>
        <end position="20"/>
    </location>
</feature>
<evidence type="ECO:0000256" key="1">
    <source>
        <dbReference type="SAM" id="MobiDB-lite"/>
    </source>
</evidence>
<keyword evidence="5" id="KW-1185">Reference proteome</keyword>
<reference evidence="4" key="1">
    <citation type="submission" date="2021-12" db="EMBL/GenBank/DDBJ databases">
        <authorList>
            <person name="King R."/>
        </authorList>
    </citation>
    <scope>NUCLEOTIDE SEQUENCE</scope>
</reference>
<accession>A0ABN8AXA8</accession>
<dbReference type="CDD" id="cd19941">
    <property type="entry name" value="TIL"/>
    <property type="match status" value="1"/>
</dbReference>
<feature type="region of interest" description="Disordered" evidence="1">
    <location>
        <begin position="94"/>
        <end position="120"/>
    </location>
</feature>
<dbReference type="InterPro" id="IPR002919">
    <property type="entry name" value="TIL_dom"/>
</dbReference>
<dbReference type="Proteomes" id="UP001153292">
    <property type="component" value="Chromosome 18"/>
</dbReference>
<feature type="domain" description="TIL" evidence="3">
    <location>
        <begin position="33"/>
        <end position="88"/>
    </location>
</feature>
<sequence length="186" mass="21381">MKVSTICVYVLNCCLLFVLCRDEEKIMKSCYWPNEVFEPCFGGCAEVSCDNPRNHLRPCYPYCEAGCVCEEPYVRDDRTHQCVLPQDCSPTQMGIPVPNKKPEKPMPLKYAGRSARAHNKREDPEIEYMENEPPINRVEDFKRPSEISRMGNYFNIVIAPPPIKALQPRKLLANEIGSYRSASKRM</sequence>
<protein>
    <recommendedName>
        <fullName evidence="3">TIL domain-containing protein</fullName>
    </recommendedName>
</protein>